<dbReference type="SMART" id="SM00448">
    <property type="entry name" value="REC"/>
    <property type="match status" value="1"/>
</dbReference>
<dbReference type="SUPFAM" id="SSF52172">
    <property type="entry name" value="CheY-like"/>
    <property type="match status" value="1"/>
</dbReference>
<reference evidence="11 12" key="1">
    <citation type="journal article" date="2015" name="Genome Announc.">
        <title>Draft Genome of the Euendolithic (true boring) Cyanobacterium Mastigocoleus testarum strain BC008.</title>
        <authorList>
            <person name="Guida B.S."/>
            <person name="Garcia-Pichel F."/>
        </authorList>
    </citation>
    <scope>NUCLEOTIDE SEQUENCE [LARGE SCALE GENOMIC DNA]</scope>
    <source>
        <strain evidence="11 12">BC008</strain>
    </source>
</reference>
<evidence type="ECO:0000256" key="6">
    <source>
        <dbReference type="ARBA" id="ARBA00023012"/>
    </source>
</evidence>
<name>A0A0V7ZMQ2_9CYAN</name>
<feature type="domain" description="Response regulatory" evidence="10">
    <location>
        <begin position="11"/>
        <end position="126"/>
    </location>
</feature>
<dbReference type="PROSITE" id="PS50110">
    <property type="entry name" value="RESPONSE_REGULATORY"/>
    <property type="match status" value="1"/>
</dbReference>
<dbReference type="SMART" id="SM00387">
    <property type="entry name" value="HATPase_c"/>
    <property type="match status" value="1"/>
</dbReference>
<comment type="function">
    <text evidence="7">Photoreceptor which exists in two forms that are reversibly interconvertible by light: the R form that absorbs maximally in the red region of the spectrum and the FR form that absorbs maximally in the far-red region.</text>
</comment>
<dbReference type="InterPro" id="IPR001789">
    <property type="entry name" value="Sig_transdc_resp-reg_receiver"/>
</dbReference>
<dbReference type="AlphaFoldDB" id="A0A0V7ZMQ2"/>
<dbReference type="PANTHER" id="PTHR43547">
    <property type="entry name" value="TWO-COMPONENT HISTIDINE KINASE"/>
    <property type="match status" value="1"/>
</dbReference>
<dbReference type="OrthoDB" id="418136at2"/>
<dbReference type="PROSITE" id="PS50109">
    <property type="entry name" value="HIS_KIN"/>
    <property type="match status" value="1"/>
</dbReference>
<protein>
    <recommendedName>
        <fullName evidence="2">histidine kinase</fullName>
        <ecNumber evidence="2">2.7.13.3</ecNumber>
    </recommendedName>
</protein>
<feature type="modified residue" description="4-aspartylphosphate" evidence="8">
    <location>
        <position position="60"/>
    </location>
</feature>
<evidence type="ECO:0000313" key="12">
    <source>
        <dbReference type="Proteomes" id="UP000053372"/>
    </source>
</evidence>
<dbReference type="InterPro" id="IPR011006">
    <property type="entry name" value="CheY-like_superfamily"/>
</dbReference>
<keyword evidence="3 8" id="KW-0597">Phosphoprotein</keyword>
<dbReference type="Proteomes" id="UP000053372">
    <property type="component" value="Unassembled WGS sequence"/>
</dbReference>
<evidence type="ECO:0000256" key="4">
    <source>
        <dbReference type="ARBA" id="ARBA00022679"/>
    </source>
</evidence>
<dbReference type="Gene3D" id="1.10.287.130">
    <property type="match status" value="1"/>
</dbReference>
<dbReference type="EC" id="2.7.13.3" evidence="2"/>
<comment type="catalytic activity">
    <reaction evidence="1">
        <text>ATP + protein L-histidine = ADP + protein N-phospho-L-histidine.</text>
        <dbReference type="EC" id="2.7.13.3"/>
    </reaction>
</comment>
<dbReference type="InterPro" id="IPR004358">
    <property type="entry name" value="Sig_transdc_His_kin-like_C"/>
</dbReference>
<evidence type="ECO:0000259" key="10">
    <source>
        <dbReference type="PROSITE" id="PS50110"/>
    </source>
</evidence>
<accession>A0A0V7ZMQ2</accession>
<dbReference type="SUPFAM" id="SSF55874">
    <property type="entry name" value="ATPase domain of HSP90 chaperone/DNA topoisomerase II/histidine kinase"/>
    <property type="match status" value="1"/>
</dbReference>
<dbReference type="InterPro" id="IPR005467">
    <property type="entry name" value="His_kinase_dom"/>
</dbReference>
<keyword evidence="6" id="KW-0902">Two-component regulatory system</keyword>
<evidence type="ECO:0000256" key="1">
    <source>
        <dbReference type="ARBA" id="ARBA00000085"/>
    </source>
</evidence>
<dbReference type="SUPFAM" id="SSF47384">
    <property type="entry name" value="Homodimeric domain of signal transducing histidine kinase"/>
    <property type="match status" value="1"/>
</dbReference>
<dbReference type="FunFam" id="3.30.565.10:FF:000006">
    <property type="entry name" value="Sensor histidine kinase WalK"/>
    <property type="match status" value="1"/>
</dbReference>
<keyword evidence="12" id="KW-1185">Reference proteome</keyword>
<dbReference type="GO" id="GO:0000155">
    <property type="term" value="F:phosphorelay sensor kinase activity"/>
    <property type="evidence" value="ECO:0007669"/>
    <property type="project" value="InterPro"/>
</dbReference>
<dbReference type="Pfam" id="PF02518">
    <property type="entry name" value="HATPase_c"/>
    <property type="match status" value="1"/>
</dbReference>
<dbReference type="RefSeq" id="WP_036265772.1">
    <property type="nucleotide sequence ID" value="NZ_LMTZ01000102.1"/>
</dbReference>
<evidence type="ECO:0000259" key="9">
    <source>
        <dbReference type="PROSITE" id="PS50109"/>
    </source>
</evidence>
<comment type="caution">
    <text evidence="11">The sequence shown here is derived from an EMBL/GenBank/DDBJ whole genome shotgun (WGS) entry which is preliminary data.</text>
</comment>
<dbReference type="Pfam" id="PF00072">
    <property type="entry name" value="Response_reg"/>
    <property type="match status" value="1"/>
</dbReference>
<evidence type="ECO:0000256" key="7">
    <source>
        <dbReference type="ARBA" id="ARBA00055745"/>
    </source>
</evidence>
<evidence type="ECO:0000256" key="5">
    <source>
        <dbReference type="ARBA" id="ARBA00022777"/>
    </source>
</evidence>
<gene>
    <name evidence="11" type="ORF">BC008_23500</name>
</gene>
<organism evidence="11 12">
    <name type="scientific">Mastigocoleus testarum BC008</name>
    <dbReference type="NCBI Taxonomy" id="371196"/>
    <lineage>
        <taxon>Bacteria</taxon>
        <taxon>Bacillati</taxon>
        <taxon>Cyanobacteriota</taxon>
        <taxon>Cyanophyceae</taxon>
        <taxon>Nostocales</taxon>
        <taxon>Hapalosiphonaceae</taxon>
        <taxon>Mastigocoleus</taxon>
    </lineage>
</organism>
<evidence type="ECO:0000313" key="11">
    <source>
        <dbReference type="EMBL" id="KST65936.1"/>
    </source>
</evidence>
<dbReference type="CDD" id="cd16922">
    <property type="entry name" value="HATPase_EvgS-ArcB-TorS-like"/>
    <property type="match status" value="1"/>
</dbReference>
<sequence>MISNVANKQDKILVVDDVYDNLLVVEAILEEEGYEIILEEDSTKALTLVEESLPDLLLLDVMMPEVDGYELTRQIRNHSTLPFIPILLVTAHDESNVVEGLDAGADDFIRKPVNPDELQARVRSLLRLKHSIDERDRMAKLREDFVSRFAHDLKIPLAASNRILQLMLKGQFFPVTPDLYSIVNDMIGSNRDLLAMVQNMLEVYKFEAGCKNFNFISCDLNDLIGSVVRELTPLVEEKGISLKLGLAEEKPVKVWGDRIELKRVLTNIIGNGIKFTDAGSILVHLKLADGDVLIEIEDTGPGISQEEQARLFERFRQGKNKRSNSGLGLYLSRCIIESHQGSIGVSSELGKGSLFTIRLPVHGVAS</sequence>
<evidence type="ECO:0000256" key="3">
    <source>
        <dbReference type="ARBA" id="ARBA00022553"/>
    </source>
</evidence>
<dbReference type="InterPro" id="IPR036890">
    <property type="entry name" value="HATPase_C_sf"/>
</dbReference>
<dbReference type="Gene3D" id="3.30.565.10">
    <property type="entry name" value="Histidine kinase-like ATPase, C-terminal domain"/>
    <property type="match status" value="1"/>
</dbReference>
<feature type="domain" description="Histidine kinase" evidence="9">
    <location>
        <begin position="148"/>
        <end position="363"/>
    </location>
</feature>
<dbReference type="Gene3D" id="3.40.50.2300">
    <property type="match status" value="1"/>
</dbReference>
<evidence type="ECO:0000256" key="8">
    <source>
        <dbReference type="PROSITE-ProRule" id="PRU00169"/>
    </source>
</evidence>
<proteinExistence type="predicted"/>
<keyword evidence="5 11" id="KW-0418">Kinase</keyword>
<dbReference type="InterPro" id="IPR036097">
    <property type="entry name" value="HisK_dim/P_sf"/>
</dbReference>
<dbReference type="PANTHER" id="PTHR43547:SF2">
    <property type="entry name" value="HYBRID SIGNAL TRANSDUCTION HISTIDINE KINASE C"/>
    <property type="match status" value="1"/>
</dbReference>
<dbReference type="InterPro" id="IPR003594">
    <property type="entry name" value="HATPase_dom"/>
</dbReference>
<dbReference type="PRINTS" id="PR00344">
    <property type="entry name" value="BCTRLSENSOR"/>
</dbReference>
<keyword evidence="4" id="KW-0808">Transferase</keyword>
<dbReference type="EMBL" id="LMTZ01000102">
    <property type="protein sequence ID" value="KST65936.1"/>
    <property type="molecule type" value="Genomic_DNA"/>
</dbReference>
<evidence type="ECO:0000256" key="2">
    <source>
        <dbReference type="ARBA" id="ARBA00012438"/>
    </source>
</evidence>